<feature type="compositionally biased region" description="Basic and acidic residues" evidence="1">
    <location>
        <begin position="49"/>
        <end position="63"/>
    </location>
</feature>
<keyword evidence="2" id="KW-0472">Membrane</keyword>
<dbReference type="Proteomes" id="UP000024635">
    <property type="component" value="Unassembled WGS sequence"/>
</dbReference>
<keyword evidence="2" id="KW-0812">Transmembrane</keyword>
<evidence type="ECO:0000313" key="3">
    <source>
        <dbReference type="EMBL" id="EYC21088.1"/>
    </source>
</evidence>
<gene>
    <name evidence="3" type="primary">Acey_s0020.g22</name>
    <name evidence="3" type="ORF">Y032_0020g22</name>
</gene>
<keyword evidence="4" id="KW-1185">Reference proteome</keyword>
<comment type="caution">
    <text evidence="3">The sequence shown here is derived from an EMBL/GenBank/DDBJ whole genome shotgun (WGS) entry which is preliminary data.</text>
</comment>
<evidence type="ECO:0000256" key="1">
    <source>
        <dbReference type="SAM" id="MobiDB-lite"/>
    </source>
</evidence>
<feature type="transmembrane region" description="Helical" evidence="2">
    <location>
        <begin position="24"/>
        <end position="44"/>
    </location>
</feature>
<sequence length="161" mass="17513">MLAVTFIATPLRSGSPWQMHDVKGYLSAAVISAIVMVISFAICVKRRPKEGGDPTEMPRRDRVGANGSVVRNAPSGIKPVTAKEERTALPPSKNPKGEKTIPRSETSSVIAAIAMIACGRGDRGGNRGEMAIDTHRSHYRYCLYRLFILGTSSRSADEKER</sequence>
<evidence type="ECO:0000313" key="4">
    <source>
        <dbReference type="Proteomes" id="UP000024635"/>
    </source>
</evidence>
<dbReference type="AlphaFoldDB" id="A0A016V306"/>
<reference evidence="4" key="1">
    <citation type="journal article" date="2015" name="Nat. Genet.">
        <title>The genome and transcriptome of the zoonotic hookworm Ancylostoma ceylanicum identify infection-specific gene families.</title>
        <authorList>
            <person name="Schwarz E.M."/>
            <person name="Hu Y."/>
            <person name="Antoshechkin I."/>
            <person name="Miller M.M."/>
            <person name="Sternberg P.W."/>
            <person name="Aroian R.V."/>
        </authorList>
    </citation>
    <scope>NUCLEOTIDE SEQUENCE</scope>
    <source>
        <strain evidence="4">HY135</strain>
    </source>
</reference>
<proteinExistence type="predicted"/>
<organism evidence="3 4">
    <name type="scientific">Ancylostoma ceylanicum</name>
    <dbReference type="NCBI Taxonomy" id="53326"/>
    <lineage>
        <taxon>Eukaryota</taxon>
        <taxon>Metazoa</taxon>
        <taxon>Ecdysozoa</taxon>
        <taxon>Nematoda</taxon>
        <taxon>Chromadorea</taxon>
        <taxon>Rhabditida</taxon>
        <taxon>Rhabditina</taxon>
        <taxon>Rhabditomorpha</taxon>
        <taxon>Strongyloidea</taxon>
        <taxon>Ancylostomatidae</taxon>
        <taxon>Ancylostomatinae</taxon>
        <taxon>Ancylostoma</taxon>
    </lineage>
</organism>
<accession>A0A016V306</accession>
<dbReference type="EMBL" id="JARK01001356">
    <property type="protein sequence ID" value="EYC21088.1"/>
    <property type="molecule type" value="Genomic_DNA"/>
</dbReference>
<name>A0A016V306_9BILA</name>
<keyword evidence="2" id="KW-1133">Transmembrane helix</keyword>
<feature type="region of interest" description="Disordered" evidence="1">
    <location>
        <begin position="48"/>
        <end position="104"/>
    </location>
</feature>
<protein>
    <submittedName>
        <fullName evidence="3">Uncharacterized protein</fullName>
    </submittedName>
</protein>
<evidence type="ECO:0000256" key="2">
    <source>
        <dbReference type="SAM" id="Phobius"/>
    </source>
</evidence>